<evidence type="ECO:0008006" key="3">
    <source>
        <dbReference type="Google" id="ProtNLM"/>
    </source>
</evidence>
<dbReference type="Proteomes" id="UP000664477">
    <property type="component" value="Unassembled WGS sequence"/>
</dbReference>
<dbReference type="AlphaFoldDB" id="A0A939SR02"/>
<evidence type="ECO:0000313" key="1">
    <source>
        <dbReference type="EMBL" id="MBO1916450.1"/>
    </source>
</evidence>
<protein>
    <recommendedName>
        <fullName evidence="3">Sel1 repeat</fullName>
    </recommendedName>
</protein>
<proteinExistence type="predicted"/>
<sequence length="112" mass="12779">MYGSQTEEEKQKVITNLEERASRGDENAIYALYQKYMTGDGVRRNKNRAMVYLRPLVEAKHPKALYLNYKADTDRIQDLTDAADGLNTLPRCIKPITCILAVHLAMLSEMTL</sequence>
<dbReference type="SUPFAM" id="SSF81901">
    <property type="entry name" value="HCP-like"/>
    <property type="match status" value="1"/>
</dbReference>
<gene>
    <name evidence="1" type="ORF">J4727_15700</name>
</gene>
<accession>A0A939SR02</accession>
<dbReference type="EMBL" id="JAGETQ010000112">
    <property type="protein sequence ID" value="MBO1916450.1"/>
    <property type="molecule type" value="Genomic_DNA"/>
</dbReference>
<reference evidence="1" key="1">
    <citation type="submission" date="2021-03" db="EMBL/GenBank/DDBJ databases">
        <title>Molecular epidemiology and mechanisms of colistin and carbapenem resistance in Enterobacteriaceae from clinical isolates, the environment and porcine samples in Pretoria, South Africa.</title>
        <authorList>
            <person name="Bogoshi D."/>
            <person name="Mbelle N.M."/>
            <person name="Naidoo V."/>
            <person name="Osei Sekyere J."/>
        </authorList>
    </citation>
    <scope>NUCLEOTIDE SEQUENCE</scope>
    <source>
        <strain evidence="1">C052</strain>
    </source>
</reference>
<dbReference type="Gene3D" id="1.25.40.10">
    <property type="entry name" value="Tetratricopeptide repeat domain"/>
    <property type="match status" value="1"/>
</dbReference>
<organism evidence="1 2">
    <name type="scientific">Providencia rettgeri</name>
    <dbReference type="NCBI Taxonomy" id="587"/>
    <lineage>
        <taxon>Bacteria</taxon>
        <taxon>Pseudomonadati</taxon>
        <taxon>Pseudomonadota</taxon>
        <taxon>Gammaproteobacteria</taxon>
        <taxon>Enterobacterales</taxon>
        <taxon>Morganellaceae</taxon>
        <taxon>Providencia</taxon>
    </lineage>
</organism>
<evidence type="ECO:0000313" key="2">
    <source>
        <dbReference type="Proteomes" id="UP000664477"/>
    </source>
</evidence>
<dbReference type="InterPro" id="IPR011990">
    <property type="entry name" value="TPR-like_helical_dom_sf"/>
</dbReference>
<name>A0A939SR02_PRORE</name>
<comment type="caution">
    <text evidence="1">The sequence shown here is derived from an EMBL/GenBank/DDBJ whole genome shotgun (WGS) entry which is preliminary data.</text>
</comment>